<keyword evidence="2" id="KW-0813">Transport</keyword>
<dbReference type="CDD" id="cd00212">
    <property type="entry name" value="PTS_IIB_glc"/>
    <property type="match status" value="1"/>
</dbReference>
<protein>
    <submittedName>
        <fullName evidence="15">Putative PTS-system permease</fullName>
    </submittedName>
</protein>
<keyword evidence="6" id="KW-0598">Phosphotransferase system</keyword>
<comment type="subcellular location">
    <subcellularLocation>
        <location evidence="1">Cell membrane</location>
        <topology evidence="1">Multi-pass membrane protein</topology>
    </subcellularLocation>
</comment>
<keyword evidence="8" id="KW-0418">Kinase</keyword>
<evidence type="ECO:0000259" key="14">
    <source>
        <dbReference type="PROSITE" id="PS51103"/>
    </source>
</evidence>
<dbReference type="PANTHER" id="PTHR30175">
    <property type="entry name" value="PHOSPHOTRANSFERASE SYSTEM TRANSPORT PROTEIN"/>
    <property type="match status" value="1"/>
</dbReference>
<keyword evidence="7 12" id="KW-0812">Transmembrane</keyword>
<keyword evidence="5" id="KW-0808">Transferase</keyword>
<evidence type="ECO:0000256" key="6">
    <source>
        <dbReference type="ARBA" id="ARBA00022683"/>
    </source>
</evidence>
<dbReference type="PROSITE" id="PS51103">
    <property type="entry name" value="PTS_EIIC_TYPE_1"/>
    <property type="match status" value="1"/>
</dbReference>
<dbReference type="GO" id="GO:0015771">
    <property type="term" value="P:trehalose transport"/>
    <property type="evidence" value="ECO:0007669"/>
    <property type="project" value="TreeGrafter"/>
</dbReference>
<name>A0A0T9KYJ5_YERKR</name>
<dbReference type="InterPro" id="IPR003352">
    <property type="entry name" value="PTS_EIIC"/>
</dbReference>
<dbReference type="FunFam" id="3.30.1360.60:FF:000001">
    <property type="entry name" value="PTS system glucose-specific IIBC component PtsG"/>
    <property type="match status" value="1"/>
</dbReference>
<dbReference type="GO" id="GO:0005886">
    <property type="term" value="C:plasma membrane"/>
    <property type="evidence" value="ECO:0007669"/>
    <property type="project" value="UniProtKB-SubCell"/>
</dbReference>
<dbReference type="InterPro" id="IPR001996">
    <property type="entry name" value="PTS_IIB_1"/>
</dbReference>
<dbReference type="Pfam" id="PF00367">
    <property type="entry name" value="PTS_EIIB"/>
    <property type="match status" value="1"/>
</dbReference>
<evidence type="ECO:0000256" key="2">
    <source>
        <dbReference type="ARBA" id="ARBA00022448"/>
    </source>
</evidence>
<dbReference type="InterPro" id="IPR013013">
    <property type="entry name" value="PTS_EIIC_1"/>
</dbReference>
<dbReference type="Gene3D" id="3.30.1360.60">
    <property type="entry name" value="Glucose permease domain IIB"/>
    <property type="match status" value="1"/>
</dbReference>
<feature type="transmembrane region" description="Helical" evidence="12">
    <location>
        <begin position="245"/>
        <end position="265"/>
    </location>
</feature>
<feature type="domain" description="PTS EIIB type-1" evidence="13">
    <location>
        <begin position="6"/>
        <end position="88"/>
    </location>
</feature>
<feature type="active site" description="Phosphocysteine intermediate; for EIIB activity" evidence="11">
    <location>
        <position position="28"/>
    </location>
</feature>
<keyword evidence="4" id="KW-0762">Sugar transport</keyword>
<feature type="transmembrane region" description="Helical" evidence="12">
    <location>
        <begin position="418"/>
        <end position="442"/>
    </location>
</feature>
<gene>
    <name evidence="15" type="primary">bglF</name>
    <name evidence="15" type="ORF">ERS008491_01231</name>
</gene>
<proteinExistence type="predicted"/>
<organism evidence="15 16">
    <name type="scientific">Yersinia kristensenii</name>
    <dbReference type="NCBI Taxonomy" id="28152"/>
    <lineage>
        <taxon>Bacteria</taxon>
        <taxon>Pseudomonadati</taxon>
        <taxon>Pseudomonadota</taxon>
        <taxon>Gammaproteobacteria</taxon>
        <taxon>Enterobacterales</taxon>
        <taxon>Yersiniaceae</taxon>
        <taxon>Yersinia</taxon>
    </lineage>
</organism>
<dbReference type="Proteomes" id="UP000045824">
    <property type="component" value="Unassembled WGS sequence"/>
</dbReference>
<feature type="transmembrane region" description="Helical" evidence="12">
    <location>
        <begin position="277"/>
        <end position="299"/>
    </location>
</feature>
<feature type="transmembrane region" description="Helical" evidence="12">
    <location>
        <begin position="392"/>
        <end position="411"/>
    </location>
</feature>
<dbReference type="PANTHER" id="PTHR30175:SF1">
    <property type="entry name" value="PTS SYSTEM ARBUTIN-, CELLOBIOSE-, AND SALICIN-SPECIFIC EIIBC COMPONENT-RELATED"/>
    <property type="match status" value="1"/>
</dbReference>
<evidence type="ECO:0000256" key="5">
    <source>
        <dbReference type="ARBA" id="ARBA00022679"/>
    </source>
</evidence>
<dbReference type="AlphaFoldDB" id="A0A0T9KYJ5"/>
<evidence type="ECO:0000256" key="3">
    <source>
        <dbReference type="ARBA" id="ARBA00022475"/>
    </source>
</evidence>
<feature type="transmembrane region" description="Helical" evidence="12">
    <location>
        <begin position="355"/>
        <end position="380"/>
    </location>
</feature>
<keyword evidence="3" id="KW-1003">Cell membrane</keyword>
<feature type="transmembrane region" description="Helical" evidence="12">
    <location>
        <begin position="144"/>
        <end position="165"/>
    </location>
</feature>
<evidence type="ECO:0000256" key="10">
    <source>
        <dbReference type="ARBA" id="ARBA00023136"/>
    </source>
</evidence>
<feature type="domain" description="PTS EIIC type-1" evidence="14">
    <location>
        <begin position="103"/>
        <end position="499"/>
    </location>
</feature>
<sequence>MAIDYSLTAQEIIKYIGGDNNVITVTHCATRLRFILKDNKIVDKEKLNRVKGVITVIEAGGQMQVVIGNHVGDAYKHVTNLINIDESAPVAAPKVGIVSRLMDIISSIFAPFLYPLAACGILQGIISFLAAIGWMDAASGTYRILNFVSWTGFTFLPVMVAFTAAKKFNVNPFTAVITACALISPDYMNMLTANKIVTVNSADPAVQQLMHEALNNPQVAHILNTIAGIPLSSPTLDFFGIPVQYLSYTASVIPIILMVWAMSYVQRFCEKVLPMVVRNLFTPMFCIAIMVPLTLLVFGPVGNLIGGAIGGVYNTLYNLSPAIAGFMVGAFWQPLVTLGVHWGITPVTVGNYATLGYDTFTGLQASAVFAMAGTMFGVYLKTRNSEMKGISLSAGITALFGITEPAIYGVALRLKKPFLCSCAAGGIGGAIAGSFNAVSWSYCLPGIAVLPVFFKEGHMTQFLGFVLSITVAFVLGAVFTWLVGFTDETENIEQSSSAKVSEAPIVQAQMNQS</sequence>
<dbReference type="RefSeq" id="WP_049555967.1">
    <property type="nucleotide sequence ID" value="NZ_CAWMAB010000003.1"/>
</dbReference>
<evidence type="ECO:0000256" key="8">
    <source>
        <dbReference type="ARBA" id="ARBA00022777"/>
    </source>
</evidence>
<dbReference type="Pfam" id="PF02378">
    <property type="entry name" value="PTS_EIIC"/>
    <property type="match status" value="1"/>
</dbReference>
<reference evidence="15 16" key="1">
    <citation type="submission" date="2015-03" db="EMBL/GenBank/DDBJ databases">
        <authorList>
            <person name="Murphy D."/>
        </authorList>
    </citation>
    <scope>NUCLEOTIDE SEQUENCE [LARGE SCALE GENOMIC DNA]</scope>
    <source>
        <strain evidence="15 16">FCF326</strain>
    </source>
</reference>
<evidence type="ECO:0000259" key="13">
    <source>
        <dbReference type="PROSITE" id="PS51098"/>
    </source>
</evidence>
<dbReference type="GO" id="GO:0016301">
    <property type="term" value="F:kinase activity"/>
    <property type="evidence" value="ECO:0007669"/>
    <property type="project" value="UniProtKB-KW"/>
</dbReference>
<dbReference type="PROSITE" id="PS01035">
    <property type="entry name" value="PTS_EIIB_TYPE_1_CYS"/>
    <property type="match status" value="1"/>
</dbReference>
<evidence type="ECO:0000256" key="9">
    <source>
        <dbReference type="ARBA" id="ARBA00022989"/>
    </source>
</evidence>
<feature type="transmembrane region" description="Helical" evidence="12">
    <location>
        <begin position="462"/>
        <end position="485"/>
    </location>
</feature>
<evidence type="ECO:0000256" key="11">
    <source>
        <dbReference type="PROSITE-ProRule" id="PRU00421"/>
    </source>
</evidence>
<dbReference type="InterPro" id="IPR050558">
    <property type="entry name" value="PTS_Sugar-Specific_Components"/>
</dbReference>
<dbReference type="GO" id="GO:0008982">
    <property type="term" value="F:protein-N(PI)-phosphohistidine-sugar phosphotransferase activity"/>
    <property type="evidence" value="ECO:0007669"/>
    <property type="project" value="InterPro"/>
</dbReference>
<dbReference type="GO" id="GO:0090589">
    <property type="term" value="F:protein-phosphocysteine-trehalose phosphotransferase system transporter activity"/>
    <property type="evidence" value="ECO:0007669"/>
    <property type="project" value="TreeGrafter"/>
</dbReference>
<dbReference type="SUPFAM" id="SSF55604">
    <property type="entry name" value="Glucose permease domain IIB"/>
    <property type="match status" value="1"/>
</dbReference>
<evidence type="ECO:0000256" key="7">
    <source>
        <dbReference type="ARBA" id="ARBA00022692"/>
    </source>
</evidence>
<evidence type="ECO:0000256" key="1">
    <source>
        <dbReference type="ARBA" id="ARBA00004651"/>
    </source>
</evidence>
<dbReference type="InterPro" id="IPR018113">
    <property type="entry name" value="PTrfase_EIIB_Cys"/>
</dbReference>
<evidence type="ECO:0000256" key="12">
    <source>
        <dbReference type="SAM" id="Phobius"/>
    </source>
</evidence>
<evidence type="ECO:0000256" key="4">
    <source>
        <dbReference type="ARBA" id="ARBA00022597"/>
    </source>
</evidence>
<feature type="transmembrane region" description="Helical" evidence="12">
    <location>
        <begin position="112"/>
        <end position="132"/>
    </location>
</feature>
<evidence type="ECO:0000313" key="15">
    <source>
        <dbReference type="EMBL" id="CNE41739.1"/>
    </source>
</evidence>
<dbReference type="EMBL" id="CPYI01000003">
    <property type="protein sequence ID" value="CNE41739.1"/>
    <property type="molecule type" value="Genomic_DNA"/>
</dbReference>
<feature type="transmembrane region" description="Helical" evidence="12">
    <location>
        <begin position="319"/>
        <end position="343"/>
    </location>
</feature>
<dbReference type="PROSITE" id="PS51098">
    <property type="entry name" value="PTS_EIIB_TYPE_1"/>
    <property type="match status" value="1"/>
</dbReference>
<keyword evidence="9 12" id="KW-1133">Transmembrane helix</keyword>
<dbReference type="GO" id="GO:0009401">
    <property type="term" value="P:phosphoenolpyruvate-dependent sugar phosphotransferase system"/>
    <property type="evidence" value="ECO:0007669"/>
    <property type="project" value="UniProtKB-KW"/>
</dbReference>
<accession>A0A0T9KYJ5</accession>
<dbReference type="InterPro" id="IPR036878">
    <property type="entry name" value="Glu_permease_IIB"/>
</dbReference>
<evidence type="ECO:0000313" key="16">
    <source>
        <dbReference type="Proteomes" id="UP000045824"/>
    </source>
</evidence>
<keyword evidence="10 12" id="KW-0472">Membrane</keyword>